<dbReference type="RefSeq" id="WP_118255346.1">
    <property type="nucleotide sequence ID" value="NZ_QRKB01000033.1"/>
</dbReference>
<dbReference type="EMBL" id="QRKB01000033">
    <property type="protein sequence ID" value="RHH79336.1"/>
    <property type="molecule type" value="Genomic_DNA"/>
</dbReference>
<dbReference type="Proteomes" id="UP000284548">
    <property type="component" value="Unassembled WGS sequence"/>
</dbReference>
<dbReference type="AlphaFoldDB" id="A0A3R6EB27"/>
<protein>
    <submittedName>
        <fullName evidence="1">Uncharacterized protein</fullName>
    </submittedName>
</protein>
<name>A0A3R6EB27_9BACT</name>
<comment type="caution">
    <text evidence="1">The sequence shown here is derived from an EMBL/GenBank/DDBJ whole genome shotgun (WGS) entry which is preliminary data.</text>
</comment>
<gene>
    <name evidence="1" type="ORF">DW192_11850</name>
</gene>
<evidence type="ECO:0000313" key="2">
    <source>
        <dbReference type="Proteomes" id="UP000284548"/>
    </source>
</evidence>
<reference evidence="1 2" key="1">
    <citation type="submission" date="2018-08" db="EMBL/GenBank/DDBJ databases">
        <title>A genome reference for cultivated species of the human gut microbiota.</title>
        <authorList>
            <person name="Zou Y."/>
            <person name="Xue W."/>
            <person name="Luo G."/>
        </authorList>
    </citation>
    <scope>NUCLEOTIDE SEQUENCE [LARGE SCALE GENOMIC DNA]</scope>
    <source>
        <strain evidence="1 2">AM16-54</strain>
    </source>
</reference>
<organism evidence="1 2">
    <name type="scientific">Segatella copri</name>
    <dbReference type="NCBI Taxonomy" id="165179"/>
    <lineage>
        <taxon>Bacteria</taxon>
        <taxon>Pseudomonadati</taxon>
        <taxon>Bacteroidota</taxon>
        <taxon>Bacteroidia</taxon>
        <taxon>Bacteroidales</taxon>
        <taxon>Prevotellaceae</taxon>
        <taxon>Segatella</taxon>
    </lineage>
</organism>
<sequence length="223" mass="26258">MKKAQVEYNSKGKNASWDANRLVREYIGIAWMTNDTIPFQNLPWDSQVRIRRVAAVISGYLDYNLKESDPFEIISYVFSNFDNRKVLSESNIDVSDFERLKKKLCEVSDESWRMEHLLKQFQLNEDREQLLNVLLRYRIATEELENTFSGILEARTGAYIGTKALQGLYNSKLQECNRRVDDMIVLLLGSTFKRTFTERELIEHYNYPTTTDDELLDWQTDNL</sequence>
<accession>A0A3R6EB27</accession>
<proteinExistence type="predicted"/>
<evidence type="ECO:0000313" key="1">
    <source>
        <dbReference type="EMBL" id="RHH79336.1"/>
    </source>
</evidence>